<reference evidence="5 6" key="1">
    <citation type="submission" date="2017-12" db="EMBL/GenBank/DDBJ databases">
        <title>Kangiella profundi FT102 completed genome.</title>
        <authorList>
            <person name="Xu J."/>
            <person name="Wang J."/>
            <person name="Lu Y."/>
        </authorList>
    </citation>
    <scope>NUCLEOTIDE SEQUENCE [LARGE SCALE GENOMIC DNA]</scope>
    <source>
        <strain evidence="5 6">FT102</strain>
    </source>
</reference>
<dbReference type="KEGG" id="kpd:CW740_04995"/>
<dbReference type="AlphaFoldDB" id="A0A2K9AQE5"/>
<dbReference type="SUPFAM" id="SSF161084">
    <property type="entry name" value="MAPEG domain-like"/>
    <property type="match status" value="1"/>
</dbReference>
<keyword evidence="6" id="KW-1185">Reference proteome</keyword>
<protein>
    <submittedName>
        <fullName evidence="5">Uncharacterized protein</fullName>
    </submittedName>
</protein>
<name>A0A2K9AQE5_9GAMM</name>
<evidence type="ECO:0000256" key="2">
    <source>
        <dbReference type="ARBA" id="ARBA00022692"/>
    </source>
</evidence>
<keyword evidence="3" id="KW-1133">Transmembrane helix</keyword>
<keyword evidence="4" id="KW-0472">Membrane</keyword>
<evidence type="ECO:0000313" key="6">
    <source>
        <dbReference type="Proteomes" id="UP000232693"/>
    </source>
</evidence>
<gene>
    <name evidence="5" type="ORF">CW740_04995</name>
</gene>
<dbReference type="EMBL" id="CP025120">
    <property type="protein sequence ID" value="AUD78643.1"/>
    <property type="molecule type" value="Genomic_DNA"/>
</dbReference>
<organism evidence="5 6">
    <name type="scientific">Kangiella profundi</name>
    <dbReference type="NCBI Taxonomy" id="1561924"/>
    <lineage>
        <taxon>Bacteria</taxon>
        <taxon>Pseudomonadati</taxon>
        <taxon>Pseudomonadota</taxon>
        <taxon>Gammaproteobacteria</taxon>
        <taxon>Kangiellales</taxon>
        <taxon>Kangiellaceae</taxon>
        <taxon>Kangiella</taxon>
    </lineage>
</organism>
<dbReference type="InterPro" id="IPR023352">
    <property type="entry name" value="MAPEG-like_dom_sf"/>
</dbReference>
<comment type="subcellular location">
    <subcellularLocation>
        <location evidence="1">Membrane</location>
    </subcellularLocation>
</comment>
<dbReference type="Proteomes" id="UP000232693">
    <property type="component" value="Chromosome"/>
</dbReference>
<dbReference type="RefSeq" id="WP_106646505.1">
    <property type="nucleotide sequence ID" value="NZ_BMGO01000002.1"/>
</dbReference>
<evidence type="ECO:0000256" key="3">
    <source>
        <dbReference type="ARBA" id="ARBA00022989"/>
    </source>
</evidence>
<sequence length="134" mass="14525">MSIEITSLYAGLLALLILLLSYRVVMLRRKFQVGIGSHGEKVLARAIRVHGNAVEYIPICLLLMALAEIQGASTWFMHGTGIALLLGRVLHAAGLSKSVGKSFGRFYGVILTWLVMLVLSGYLIGYFIGFNAAA</sequence>
<dbReference type="InterPro" id="IPR001129">
    <property type="entry name" value="Membr-assoc_MAPEG"/>
</dbReference>
<evidence type="ECO:0000256" key="4">
    <source>
        <dbReference type="ARBA" id="ARBA00023136"/>
    </source>
</evidence>
<dbReference type="PANTHER" id="PTHR35814:SF1">
    <property type="entry name" value="GLUTATHIONE S-TRANSFERASE-RELATED"/>
    <property type="match status" value="1"/>
</dbReference>
<dbReference type="Gene3D" id="1.20.120.550">
    <property type="entry name" value="Membrane associated eicosanoid/glutathione metabolism-like domain"/>
    <property type="match status" value="1"/>
</dbReference>
<dbReference type="GO" id="GO:0016020">
    <property type="term" value="C:membrane"/>
    <property type="evidence" value="ECO:0007669"/>
    <property type="project" value="UniProtKB-SubCell"/>
</dbReference>
<evidence type="ECO:0000313" key="5">
    <source>
        <dbReference type="EMBL" id="AUD78643.1"/>
    </source>
</evidence>
<dbReference type="OrthoDB" id="8537976at2"/>
<evidence type="ECO:0000256" key="1">
    <source>
        <dbReference type="ARBA" id="ARBA00004370"/>
    </source>
</evidence>
<dbReference type="PANTHER" id="PTHR35814">
    <property type="match status" value="1"/>
</dbReference>
<proteinExistence type="predicted"/>
<keyword evidence="2" id="KW-0812">Transmembrane</keyword>
<accession>A0A2K9AQE5</accession>
<dbReference type="Pfam" id="PF01124">
    <property type="entry name" value="MAPEG"/>
    <property type="match status" value="1"/>
</dbReference>